<dbReference type="FunFam" id="3.40.50.800:FF:000001">
    <property type="entry name" value="Threonine--tRNA ligase"/>
    <property type="match status" value="1"/>
</dbReference>
<dbReference type="Pfam" id="PF00587">
    <property type="entry name" value="tRNA-synt_2b"/>
    <property type="match status" value="1"/>
</dbReference>
<keyword evidence="2 13" id="KW-0963">Cytoplasm</keyword>
<protein>
    <recommendedName>
        <fullName evidence="13">Threonine--tRNA ligase</fullName>
        <ecNumber evidence="13">6.1.1.3</ecNumber>
    </recommendedName>
    <alternativeName>
        <fullName evidence="13">Threonyl-tRNA synthetase</fullName>
        <shortName evidence="13">ThrRS</shortName>
    </alternativeName>
</protein>
<evidence type="ECO:0000256" key="7">
    <source>
        <dbReference type="ARBA" id="ARBA00022833"/>
    </source>
</evidence>
<evidence type="ECO:0000313" key="15">
    <source>
        <dbReference type="EMBL" id="PSN91259.1"/>
    </source>
</evidence>
<dbReference type="SUPFAM" id="SSF52954">
    <property type="entry name" value="Class II aaRS ABD-related"/>
    <property type="match status" value="1"/>
</dbReference>
<dbReference type="HAMAP" id="MF_00184">
    <property type="entry name" value="Thr_tRNA_synth"/>
    <property type="match status" value="1"/>
</dbReference>
<dbReference type="EMBL" id="NEXE01000030">
    <property type="protein sequence ID" value="PSN91259.1"/>
    <property type="molecule type" value="Genomic_DNA"/>
</dbReference>
<evidence type="ECO:0000256" key="4">
    <source>
        <dbReference type="ARBA" id="ARBA00022598"/>
    </source>
</evidence>
<evidence type="ECO:0000256" key="6">
    <source>
        <dbReference type="ARBA" id="ARBA00022741"/>
    </source>
</evidence>
<comment type="caution">
    <text evidence="13">Lacks conserved residue(s) required for the propagation of feature annotation.</text>
</comment>
<keyword evidence="7 13" id="KW-0862">Zinc</keyword>
<keyword evidence="6 13" id="KW-0547">Nucleotide-binding</keyword>
<dbReference type="Gene3D" id="3.50.80.10">
    <property type="entry name" value="D-tyrosyl-tRNA(Tyr) deacylase"/>
    <property type="match status" value="1"/>
</dbReference>
<dbReference type="Gene3D" id="3.40.50.800">
    <property type="entry name" value="Anticodon-binding domain"/>
    <property type="match status" value="1"/>
</dbReference>
<dbReference type="EC" id="6.1.1.3" evidence="13"/>
<dbReference type="FunFam" id="3.30.930.10:FF:000002">
    <property type="entry name" value="Threonine--tRNA ligase"/>
    <property type="match status" value="1"/>
</dbReference>
<keyword evidence="3 13" id="KW-0820">tRNA-binding</keyword>
<dbReference type="Gene3D" id="3.30.930.10">
    <property type="entry name" value="Bira Bifunctional Protein, Domain 2"/>
    <property type="match status" value="1"/>
</dbReference>
<dbReference type="GO" id="GO:0004829">
    <property type="term" value="F:threonine-tRNA ligase activity"/>
    <property type="evidence" value="ECO:0007669"/>
    <property type="project" value="UniProtKB-UniRule"/>
</dbReference>
<dbReference type="GO" id="GO:0008270">
    <property type="term" value="F:zinc ion binding"/>
    <property type="evidence" value="ECO:0007669"/>
    <property type="project" value="InterPro"/>
</dbReference>
<dbReference type="InterPro" id="IPR047246">
    <property type="entry name" value="ThrRS_anticodon"/>
</dbReference>
<name>A0A2R6AY00_9ARCH</name>
<feature type="domain" description="Aminoacyl-transfer RNA synthetases class-II family profile" evidence="14">
    <location>
        <begin position="210"/>
        <end position="486"/>
    </location>
</feature>
<dbReference type="Pfam" id="PF08915">
    <property type="entry name" value="tRNA-Thr_ED"/>
    <property type="match status" value="1"/>
</dbReference>
<dbReference type="CDD" id="cd00860">
    <property type="entry name" value="ThrRS_anticodon"/>
    <property type="match status" value="1"/>
</dbReference>
<feature type="binding site" evidence="13">
    <location>
        <position position="338"/>
    </location>
    <ligand>
        <name>Zn(2+)</name>
        <dbReference type="ChEBI" id="CHEBI:29105"/>
        <note>catalytic</note>
    </ligand>
</feature>
<dbReference type="GO" id="GO:0005737">
    <property type="term" value="C:cytoplasm"/>
    <property type="evidence" value="ECO:0007669"/>
    <property type="project" value="UniProtKB-SubCell"/>
</dbReference>
<proteinExistence type="inferred from homology"/>
<dbReference type="AlphaFoldDB" id="A0A2R6AY00"/>
<dbReference type="PRINTS" id="PR01047">
    <property type="entry name" value="TRNASYNTHTHR"/>
</dbReference>
<dbReference type="InterPro" id="IPR015011">
    <property type="entry name" value="Threonyl-tRNA_syn_edit_dom_arc"/>
</dbReference>
<dbReference type="SUPFAM" id="SSF55681">
    <property type="entry name" value="Class II aaRS and biotin synthetases"/>
    <property type="match status" value="1"/>
</dbReference>
<sequence length="592" mass="68509">MSIWRTFSAIYGKLFKCVSVRFIVRILQLDVDYVEFELVEPEIDIHDEPSEKRVRVEDALLLLTSVERGDSIEVVRKAIGDVARFASQIKRRRVVIYPYAHLSSDLEEPSKAREILLSMRKEAEAAGLETYTAPFGWNKKLSVSTKAHPLAEQSRSYRSDNQVSTQPKKWRQVELTEEQLLAKIRKSDFSGLPDTDHRVIGERLDLFSFQEVSPGMVYWHNNGLIIRNILLELIRGELRKYGYLEISTPALANTALWRVSGHWDYYKDNMFLTSMGDEEYGLKPMNCPSTFLVYKSKRWSYRDLPLKIADFDPLFRNELSGVTSGLFRVKMFTQDDAHIFAAEDQLKQVFGELIQLMKYLYGVFGLSYKVKVSTMPDDHLGSVEQWEKATRILIDVLEENGLKFEVKEKEGAFYGPKIDVDVMDSMGREWQCATMQLDFQMPQRFRLTYMGEDGKEHTPVVVHRVIYGSLERFIGILIEHFKGNFPVWIAPVQVRVINVSEAAKTYAQQVHARLLQEGFRAEVDVSNRTLEYKVREAELSKIPYVLVVGKKEQEANTVSIRVRHGERVNGVPLEEYIRRLRDEVDRKLLTPP</sequence>
<dbReference type="GO" id="GO:0005524">
    <property type="term" value="F:ATP binding"/>
    <property type="evidence" value="ECO:0007669"/>
    <property type="project" value="UniProtKB-UniRule"/>
</dbReference>
<comment type="subunit">
    <text evidence="13">Homodimer.</text>
</comment>
<dbReference type="PANTHER" id="PTHR11451:SF44">
    <property type="entry name" value="THREONINE--TRNA LIGASE, CHLOROPLASTIC_MITOCHONDRIAL 2"/>
    <property type="match status" value="1"/>
</dbReference>
<accession>A0A2R6AY00</accession>
<feature type="binding site" evidence="13">
    <location>
        <position position="287"/>
    </location>
    <ligand>
        <name>Zn(2+)</name>
        <dbReference type="ChEBI" id="CHEBI:29105"/>
        <note>catalytic</note>
    </ligand>
</feature>
<evidence type="ECO:0000259" key="14">
    <source>
        <dbReference type="PROSITE" id="PS50862"/>
    </source>
</evidence>
<keyword evidence="4 13" id="KW-0436">Ligase</keyword>
<keyword evidence="10 13" id="KW-0648">Protein biosynthesis</keyword>
<dbReference type="GO" id="GO:0006435">
    <property type="term" value="P:threonyl-tRNA aminoacylation"/>
    <property type="evidence" value="ECO:0007669"/>
    <property type="project" value="UniProtKB-UniRule"/>
</dbReference>
<dbReference type="GO" id="GO:0000049">
    <property type="term" value="F:tRNA binding"/>
    <property type="evidence" value="ECO:0007669"/>
    <property type="project" value="UniProtKB-KW"/>
</dbReference>
<dbReference type="Proteomes" id="UP000240322">
    <property type="component" value="Unassembled WGS sequence"/>
</dbReference>
<evidence type="ECO:0000256" key="13">
    <source>
        <dbReference type="HAMAP-Rule" id="MF_00184"/>
    </source>
</evidence>
<keyword evidence="8 13" id="KW-0067">ATP-binding</keyword>
<reference evidence="15 16" key="1">
    <citation type="submission" date="2017-04" db="EMBL/GenBank/DDBJ databases">
        <title>Novel microbial lineages endemic to geothermal iron-oxide mats fill important gaps in the evolutionary history of Archaea.</title>
        <authorList>
            <person name="Jay Z.J."/>
            <person name="Beam J.P."/>
            <person name="Dlakic M."/>
            <person name="Rusch D.B."/>
            <person name="Kozubal M.A."/>
            <person name="Inskeep W.P."/>
        </authorList>
    </citation>
    <scope>NUCLEOTIDE SEQUENCE [LARGE SCALE GENOMIC DNA]</scope>
    <source>
        <strain evidence="15">OSP_D</strain>
    </source>
</reference>
<evidence type="ECO:0000256" key="12">
    <source>
        <dbReference type="ARBA" id="ARBA00049515"/>
    </source>
</evidence>
<comment type="cofactor">
    <cofactor evidence="13">
        <name>Zn(2+)</name>
        <dbReference type="ChEBI" id="CHEBI:29105"/>
    </cofactor>
    <text evidence="13">Binds 1 zinc ion per subunit.</text>
</comment>
<organism evidence="15 16">
    <name type="scientific">Candidatus Marsarchaeota G2 archaeon OSP_D</name>
    <dbReference type="NCBI Taxonomy" id="1978157"/>
    <lineage>
        <taxon>Archaea</taxon>
        <taxon>Candidatus Marsarchaeota</taxon>
        <taxon>Candidatus Marsarchaeota group 2</taxon>
    </lineage>
</organism>
<dbReference type="InterPro" id="IPR002314">
    <property type="entry name" value="aa-tRNA-synt_IIb"/>
</dbReference>
<dbReference type="NCBIfam" id="TIGR00418">
    <property type="entry name" value="thrS"/>
    <property type="match status" value="1"/>
</dbReference>
<evidence type="ECO:0000256" key="10">
    <source>
        <dbReference type="ARBA" id="ARBA00022917"/>
    </source>
</evidence>
<comment type="similarity">
    <text evidence="1 13">Belongs to the class-II aminoacyl-tRNA synthetase family.</text>
</comment>
<keyword evidence="9 13" id="KW-0694">RNA-binding</keyword>
<evidence type="ECO:0000256" key="8">
    <source>
        <dbReference type="ARBA" id="ARBA00022840"/>
    </source>
</evidence>
<dbReference type="InterPro" id="IPR023509">
    <property type="entry name" value="DTD-like_sf"/>
</dbReference>
<gene>
    <name evidence="13" type="primary">thrS</name>
    <name evidence="15" type="ORF">B9Q03_04630</name>
</gene>
<dbReference type="InterPro" id="IPR045864">
    <property type="entry name" value="aa-tRNA-synth_II/BPL/LPL"/>
</dbReference>
<feature type="binding site" evidence="13">
    <location>
        <position position="463"/>
    </location>
    <ligand>
        <name>Zn(2+)</name>
        <dbReference type="ChEBI" id="CHEBI:29105"/>
        <note>catalytic</note>
    </ligand>
</feature>
<dbReference type="InterPro" id="IPR004154">
    <property type="entry name" value="Anticodon-bd"/>
</dbReference>
<dbReference type="InterPro" id="IPR036621">
    <property type="entry name" value="Anticodon-bd_dom_sf"/>
</dbReference>
<evidence type="ECO:0000256" key="5">
    <source>
        <dbReference type="ARBA" id="ARBA00022723"/>
    </source>
</evidence>
<comment type="caution">
    <text evidence="15">The sequence shown here is derived from an EMBL/GenBank/DDBJ whole genome shotgun (WGS) entry which is preliminary data.</text>
</comment>
<evidence type="ECO:0000256" key="9">
    <source>
        <dbReference type="ARBA" id="ARBA00022884"/>
    </source>
</evidence>
<evidence type="ECO:0000313" key="16">
    <source>
        <dbReference type="Proteomes" id="UP000240322"/>
    </source>
</evidence>
<comment type="subcellular location">
    <subcellularLocation>
        <location evidence="13">Cytoplasm</location>
    </subcellularLocation>
</comment>
<dbReference type="PROSITE" id="PS50862">
    <property type="entry name" value="AA_TRNA_LIGASE_II"/>
    <property type="match status" value="1"/>
</dbReference>
<dbReference type="PANTHER" id="PTHR11451">
    <property type="entry name" value="THREONINE-TRNA LIGASE"/>
    <property type="match status" value="1"/>
</dbReference>
<keyword evidence="5 13" id="KW-0479">Metal-binding</keyword>
<dbReference type="Pfam" id="PF03129">
    <property type="entry name" value="HGTP_anticodon"/>
    <property type="match status" value="1"/>
</dbReference>
<dbReference type="InterPro" id="IPR033728">
    <property type="entry name" value="ThrRS_core"/>
</dbReference>
<dbReference type="InterPro" id="IPR002320">
    <property type="entry name" value="Thr-tRNA-ligase_IIa"/>
</dbReference>
<comment type="catalytic activity">
    <reaction evidence="12 13">
        <text>tRNA(Thr) + L-threonine + ATP = L-threonyl-tRNA(Thr) + AMP + diphosphate + H(+)</text>
        <dbReference type="Rhea" id="RHEA:24624"/>
        <dbReference type="Rhea" id="RHEA-COMP:9670"/>
        <dbReference type="Rhea" id="RHEA-COMP:9704"/>
        <dbReference type="ChEBI" id="CHEBI:15378"/>
        <dbReference type="ChEBI" id="CHEBI:30616"/>
        <dbReference type="ChEBI" id="CHEBI:33019"/>
        <dbReference type="ChEBI" id="CHEBI:57926"/>
        <dbReference type="ChEBI" id="CHEBI:78442"/>
        <dbReference type="ChEBI" id="CHEBI:78534"/>
        <dbReference type="ChEBI" id="CHEBI:456215"/>
        <dbReference type="EC" id="6.1.1.3"/>
    </reaction>
</comment>
<dbReference type="CDD" id="cd00771">
    <property type="entry name" value="ThrRS_core"/>
    <property type="match status" value="1"/>
</dbReference>
<evidence type="ECO:0000256" key="2">
    <source>
        <dbReference type="ARBA" id="ARBA00022490"/>
    </source>
</evidence>
<evidence type="ECO:0000256" key="3">
    <source>
        <dbReference type="ARBA" id="ARBA00022555"/>
    </source>
</evidence>
<keyword evidence="11 13" id="KW-0030">Aminoacyl-tRNA synthetase</keyword>
<evidence type="ECO:0000256" key="11">
    <source>
        <dbReference type="ARBA" id="ARBA00023146"/>
    </source>
</evidence>
<dbReference type="InterPro" id="IPR006195">
    <property type="entry name" value="aa-tRNA-synth_II"/>
</dbReference>
<evidence type="ECO:0000256" key="1">
    <source>
        <dbReference type="ARBA" id="ARBA00008226"/>
    </source>
</evidence>